<organism evidence="1 2">
    <name type="scientific">Limnovirga soli</name>
    <dbReference type="NCBI Taxonomy" id="2656915"/>
    <lineage>
        <taxon>Bacteria</taxon>
        <taxon>Pseudomonadati</taxon>
        <taxon>Bacteroidota</taxon>
        <taxon>Chitinophagia</taxon>
        <taxon>Chitinophagales</taxon>
        <taxon>Chitinophagaceae</taxon>
        <taxon>Limnovirga</taxon>
    </lineage>
</organism>
<sequence>MFYTLQNLFTRPQEMNAALLASHTSTSRLSGSNGNILWMILLAICILPSCVKTDIDFGTQYLATNNTQIIKTDSFTTNLSTIYIDSFITSNTSAGVIGAYQDPVFGQITASTYLQIAPASFADTFSNTIFESLELIIHLNKSYYGDTTQPVTIAVQQLKENIEQHSNSAALYNTDSFLYKEDPIGIKTTVIRPSVDDSISIKLEDVLGTNWLSMLQQGDEQIKSLPKFNDYFKGICVTAVNKNGMVFGCKDSITLRLHYKKKDLFLRDGFVDFALYERSFQFNHITIDRTGTAIENLSKQNSEIPAATTNNTAYLQAITGSAVKISFPSIRNILELPGFVKIISAELRVRPVAGSFDSYQYMLPTLLRLSTTDALNKIGTDITKVVTSGTTSTQTGDLQIDDLYGIDTYYSYDITSYIKSQIAISSFNKNGLIISPPSYNFQTTFNRILLGEANQKTSNVTLILYYLAVNQ</sequence>
<dbReference type="Pfam" id="PF14092">
    <property type="entry name" value="DUF4270"/>
    <property type="match status" value="1"/>
</dbReference>
<evidence type="ECO:0000313" key="2">
    <source>
        <dbReference type="Proteomes" id="UP000598971"/>
    </source>
</evidence>
<dbReference type="InterPro" id="IPR025366">
    <property type="entry name" value="DUF4270"/>
</dbReference>
<gene>
    <name evidence="1" type="ORF">GD597_17065</name>
</gene>
<accession>A0A8J8FHD2</accession>
<dbReference type="Proteomes" id="UP000598971">
    <property type="component" value="Unassembled WGS sequence"/>
</dbReference>
<dbReference type="RefSeq" id="WP_171609137.1">
    <property type="nucleotide sequence ID" value="NZ_WHPF01000013.1"/>
</dbReference>
<keyword evidence="2" id="KW-1185">Reference proteome</keyword>
<protein>
    <submittedName>
        <fullName evidence="1">DUF4270 family protein</fullName>
    </submittedName>
</protein>
<evidence type="ECO:0000313" key="1">
    <source>
        <dbReference type="EMBL" id="NNV57188.1"/>
    </source>
</evidence>
<dbReference type="AlphaFoldDB" id="A0A8J8FHD2"/>
<name>A0A8J8FHD2_9BACT</name>
<proteinExistence type="predicted"/>
<comment type="caution">
    <text evidence="1">The sequence shown here is derived from an EMBL/GenBank/DDBJ whole genome shotgun (WGS) entry which is preliminary data.</text>
</comment>
<dbReference type="EMBL" id="WHPF01000013">
    <property type="protein sequence ID" value="NNV57188.1"/>
    <property type="molecule type" value="Genomic_DNA"/>
</dbReference>
<reference evidence="1" key="1">
    <citation type="submission" date="2019-10" db="EMBL/GenBank/DDBJ databases">
        <title>Draft genome sequence of Panacibacter sp. KCS-6.</title>
        <authorList>
            <person name="Yim K.J."/>
        </authorList>
    </citation>
    <scope>NUCLEOTIDE SEQUENCE</scope>
    <source>
        <strain evidence="1">KCS-6</strain>
    </source>
</reference>